<dbReference type="InterPro" id="IPR024973">
    <property type="entry name" value="ESPR"/>
</dbReference>
<gene>
    <name evidence="2" type="ORF">SAMN05216581_0511</name>
</gene>
<evidence type="ECO:0000313" key="2">
    <source>
        <dbReference type="EMBL" id="SEH91559.1"/>
    </source>
</evidence>
<evidence type="ECO:0000313" key="3">
    <source>
        <dbReference type="Proteomes" id="UP000182272"/>
    </source>
</evidence>
<dbReference type="InterPro" id="IPR010069">
    <property type="entry name" value="CdiA_FHA1_rpt"/>
</dbReference>
<dbReference type="Pfam" id="PF13018">
    <property type="entry name" value="ESPR"/>
    <property type="match status" value="1"/>
</dbReference>
<sequence>MNKHLYRIIFNKSRGLLMVVAENVKSACKAPGTTNAVSPGHVAEVTLTPLRFALMIGLGWVTVVLPAQAQVVADGSASAGQRPTIGAAGNGTPLVDITAPSAAGVSRNTYQQFDVDHRGVILNNGTTNSQTQLGGWVEGNRALANGTARVILNEVNSSSPSQLRGFVEVAGSKAQVVIANPSGIACDGCGFINADRATLAAGRAKLQDGQIRGYQLGGGKVSINGAGMDARQADYTEIIARTVEVNAGIWSKDLSIKAGANSADPAASDAGAPEVAIDVAQLGGMYAGKITLVGNGAGVGVRNAGQIGSSVGDVVISADGRIENRGQISSAAGIAVQGDKGVDNSGTLFAKGDLELRTDGDIDNRGIVSAQGNARLAAKGAGSAIRSHAGSALAAGVDSTGKLGSSGSLTLSASGTLSAQGQNLAAQALSAKASAVDLSDSQTSAQDINLTSTSGNLDLRRSRVSASQAVTATASQGLLSDAARVGAARIGITALDLSNVGGEWVQTGSSGMSVKVGGHLDNRGGTLSSVAGDLLLTSDGGVLDNHGGRLEAAKALNLSALGLENSAGVVTADQLLVDTRNQLLDNRQGMLNARDTLELDSGVLNNDGGIVQAISTMSLDTHGQLLSNRNAGSNGGIIGLQTVTLRAGQLLNDQGFIGSGSTLSVDAQQLSNQAGLLRADSRLSITAVSVDNTSTQGTNQGLKGRSLSVDADGVDNRNGSIVADETLSLSGSGILDNQQGIISAGSVLTVADRDLSRKTQAVRNTGGTLIAGQSLVLDSAHYSGTGKVLSLGDLAFRLTGDFINSGLFQSNANLSLQASGRLSNEGTLQAGNLLRLDASDIDNRASGSLSGLLVQVNASNQFDNRGLVDAQTTRLSAATLNNLGTGRLYGDHLAITAGTLNNTSEGGVAATIAARDRLDVASQYLNNREHGLIFSSGDLTIGAALDASNQASGQAREVNNASATIEALGDLALDASIIRNTNEHFVTEQAVVSSEELREYQLSGSPNRYDASQISTYNDEVQHLVTPDVVKDNWNRYDFTRQVTETRIASSDPGQLLAGGNIRINAEQLLNDKSRVIAGQALTANVTSLVNTEVTGQQITTDSGTLSNFYRIQRKGRDRQGTATTRYTPAPLIQQISLTPTVFTEHSAINGSGTRIGSLVLADISDKTSGTGASVGGAQGITPISQVQALTAQDAVGAVEQVRTGGFNPNLPDNSLFHTQPNSTASYLVETDPRFASYRQWLSSDYMLQRLSLDPAAIQQRLGDGFYEQKLIREQVAQLTGKRFVDGYASDEEQYRGMIDSAVTLAEQWKLIPGVALTAEQMAQLTSDIVWLVSRDVTLASGEVRQVLVPQVYVRVREGDLDGAGALLAGRQVNLDVRGDLVNAGSLSGRDGVTVSTQTLDNLGGRIHGNDVALNASQDLNNLGGLIRADSRLALSAGRDLNVLSSTGDSQSDQGNRTAVSRVAGLYVSAPAANLIATAGRDINLKGAQVVNDGAVGQTVLVAGNDLTLGTVSESYTQANRWNADNWRTEAGRNEVGSMLQAAGDIRVGAGRDLNARAAQISSTAGVVTASAVRDINLDAGESFNSADEAHKVKGSNGMFSSKTTTTRDTLSQTQALGSTLSGEQTVVQAGRDMIVIGSNVVSTSGTLLAAGNDIKVQAATEELNERHFRDVKTSGLFSGGAIAVTIGSQQQTGDNRNRETTAAASNIGATDGNVSIDAAGQYRQVGSHVSAPKGDVSIQAAEVNILEARNLSSQQQENRFKQSGVTVTVTNPVVSAVQTAQRMKKASDRTDDKRMKTLAALSTAFALNDAHTQVMADPASMGGINISISLGASSNQSNSEQNGSTAAGSSVTAGHDVSIISSGANYSNDLTVQGSQVSAGHDALLKADGNILLVGAQNTMEQHSTNKGSNASIGIGIAFGGAQNGISFNAAASRSRGKADGNDLVWSNTHVDAGNQLSLVSGKDTNVRGALVSANTVKADVGGDLNIESLQDTSTFASEQKSMGAGISLCIPPICAGMSSASFSSSNTKQKSNFASVIEQSGIRAGDGGFDITVKGNTDLKGGLIASSDKAITDGNNRLTTGTLTVADIHNVSEASAKASGVDLDTRMLEGKLGATKALVANSLNNASDSDSKSSDTLSAVSAGSLVITNAERQRVLTGLTVDEAIANLNRNTEAAHAAVDRLDVGEMGRKVEAEQEIKRELYRQVALLADEAYRKIFVEKIKVYEIEKDADGNAIRINDKVQYRELSDEEKQHLKPGPDGKVHIANNGIFNDADGAAKYAEQHSSADAGPQYLIHFEKANNFTSELMIAAYQKSFENDFWGLSTATQQTKDYMAQFGQSGLHIDGHSRGTMTTGNALESLIRDPANVGVLSGTTMNFFGAAYGVEKADTLLGTLQNRDSFSFEAQKDAMVLQYQIHNYDPVGRIPVGLNPGTGGTIPPGSNAAWEILRVLGGDRTVHNCYGNGGLACRVYWGDSPDFGPHFVKVKH</sequence>
<dbReference type="SUPFAM" id="SSF51126">
    <property type="entry name" value="Pectin lyase-like"/>
    <property type="match status" value="1"/>
</dbReference>
<dbReference type="EMBL" id="LT629972">
    <property type="protein sequence ID" value="SEH91559.1"/>
    <property type="molecule type" value="Genomic_DNA"/>
</dbReference>
<proteinExistence type="predicted"/>
<dbReference type="GO" id="GO:0003824">
    <property type="term" value="F:catalytic activity"/>
    <property type="evidence" value="ECO:0007669"/>
    <property type="project" value="UniProtKB-ARBA"/>
</dbReference>
<dbReference type="Gene3D" id="2.160.20.10">
    <property type="entry name" value="Single-stranded right-handed beta-helix, Pectin lyase-like"/>
    <property type="match status" value="1"/>
</dbReference>
<dbReference type="Pfam" id="PF13332">
    <property type="entry name" value="Fil_haemagg_2"/>
    <property type="match status" value="3"/>
</dbReference>
<organism evidence="2 3">
    <name type="scientific">Pseudomonas asplenii</name>
    <dbReference type="NCBI Taxonomy" id="53407"/>
    <lineage>
        <taxon>Bacteria</taxon>
        <taxon>Pseudomonadati</taxon>
        <taxon>Pseudomonadota</taxon>
        <taxon>Gammaproteobacteria</taxon>
        <taxon>Pseudomonadales</taxon>
        <taxon>Pseudomonadaceae</taxon>
        <taxon>Pseudomonas</taxon>
    </lineage>
</organism>
<protein>
    <submittedName>
        <fullName evidence="2">Filamentous hemagglutinin</fullName>
    </submittedName>
</protein>
<dbReference type="RefSeq" id="WP_081354302.1">
    <property type="nucleotide sequence ID" value="NZ_LT629972.1"/>
</dbReference>
<dbReference type="Pfam" id="PF05860">
    <property type="entry name" value="TPS"/>
    <property type="match status" value="1"/>
</dbReference>
<dbReference type="NCBIfam" id="TIGR01901">
    <property type="entry name" value="adhes_NPXG"/>
    <property type="match status" value="1"/>
</dbReference>
<dbReference type="OrthoDB" id="2664633at2"/>
<dbReference type="SMART" id="SM00912">
    <property type="entry name" value="Haemagg_act"/>
    <property type="match status" value="1"/>
</dbReference>
<dbReference type="InterPro" id="IPR008638">
    <property type="entry name" value="FhaB/CdiA-like_TPS"/>
</dbReference>
<dbReference type="InterPro" id="IPR012334">
    <property type="entry name" value="Pectin_lyas_fold"/>
</dbReference>
<feature type="domain" description="Filamentous haemagglutinin FhaB/tRNA nuclease CdiA-like TPS" evidence="1">
    <location>
        <begin position="89"/>
        <end position="209"/>
    </location>
</feature>
<dbReference type="InterPro" id="IPR025157">
    <property type="entry name" value="Hemagglutinin_rpt"/>
</dbReference>
<dbReference type="InterPro" id="IPR011050">
    <property type="entry name" value="Pectin_lyase_fold/virulence"/>
</dbReference>
<accession>A0A1H6M292</accession>
<dbReference type="NCBIfam" id="TIGR01731">
    <property type="entry name" value="fil_hemag_20aa"/>
    <property type="match status" value="13"/>
</dbReference>
<evidence type="ECO:0000259" key="1">
    <source>
        <dbReference type="SMART" id="SM00912"/>
    </source>
</evidence>
<reference evidence="2 3" key="1">
    <citation type="submission" date="2016-10" db="EMBL/GenBank/DDBJ databases">
        <authorList>
            <person name="de Groot N.N."/>
        </authorList>
    </citation>
    <scope>NUCLEOTIDE SEQUENCE [LARGE SCALE GENOMIC DNA]</scope>
    <source>
        <strain evidence="2 3">LMG 2158</strain>
    </source>
</reference>
<dbReference type="Proteomes" id="UP000182272">
    <property type="component" value="Chromosome I"/>
</dbReference>
<name>A0A1H6M292_9PSED</name>